<feature type="domain" description="Reverse transcriptase Ty1/copia-type" evidence="2">
    <location>
        <begin position="105"/>
        <end position="283"/>
    </location>
</feature>
<feature type="region of interest" description="Disordered" evidence="1">
    <location>
        <begin position="1"/>
        <end position="56"/>
    </location>
</feature>
<reference evidence="3" key="1">
    <citation type="journal article" date="2003" name="J. Bacteriol.">
        <title>Identification and characterization of phytoplasmal genes, employing a novel method of isolating phytoplasmal genomic DNA.</title>
        <authorList>
            <person name="Melamed S."/>
            <person name="Tanne E."/>
            <person name="Ben-Haim R."/>
            <person name="Edelbaum O."/>
            <person name="Yogev D."/>
            <person name="Sela I."/>
        </authorList>
    </citation>
    <scope>NUCLEOTIDE SEQUENCE</scope>
</reference>
<feature type="compositionally biased region" description="Acidic residues" evidence="1">
    <location>
        <begin position="17"/>
        <end position="36"/>
    </location>
</feature>
<dbReference type="EMBL" id="AY217340">
    <property type="protein sequence ID" value="AAO52668.1"/>
    <property type="molecule type" value="Genomic_DNA"/>
</dbReference>
<proteinExistence type="predicted"/>
<dbReference type="AlphaFoldDB" id="Q849B9"/>
<dbReference type="Pfam" id="PF07727">
    <property type="entry name" value="RVT_2"/>
    <property type="match status" value="1"/>
</dbReference>
<dbReference type="InterPro" id="IPR043502">
    <property type="entry name" value="DNA/RNA_pol_sf"/>
</dbReference>
<organism evidence="3">
    <name type="scientific">Aster yellows phytoplasma</name>
    <dbReference type="NCBI Taxonomy" id="35779"/>
    <lineage>
        <taxon>Bacteria</taxon>
        <taxon>Bacillati</taxon>
        <taxon>Mycoplasmatota</taxon>
        <taxon>Mollicutes</taxon>
        <taxon>Acholeplasmatales</taxon>
        <taxon>Acholeplasmataceae</taxon>
        <taxon>Candidatus Phytoplasma</taxon>
        <taxon>16SrI (Aster yellows group)</taxon>
    </lineage>
</organism>
<dbReference type="InterPro" id="IPR013103">
    <property type="entry name" value="RVT_2"/>
</dbReference>
<dbReference type="SUPFAM" id="SSF56672">
    <property type="entry name" value="DNA/RNA polymerases"/>
    <property type="match status" value="1"/>
</dbReference>
<evidence type="ECO:0000256" key="1">
    <source>
        <dbReference type="SAM" id="MobiDB-lite"/>
    </source>
</evidence>
<accession>Q849B9</accession>
<name>Q849B9_ASTYP</name>
<evidence type="ECO:0000313" key="3">
    <source>
        <dbReference type="EMBL" id="AAO52668.1"/>
    </source>
</evidence>
<sequence>MFYIPPEDLDFPVAAPEESEYDSADSDFEVNESSELEENHPLPVSSDRPQRVRQPPKSLEDYVTFYAENEESSNNPTTLKEAMESPDRELWVQAMNQELSSQVQNNSWELTDLPPGRKALNSKWVFKTKRDADGNVICHKARLVVKGCAQRKGIDYDEVYSPVVRYSSVRYLLALAAEKDLQIDQMDAVSAFLQGDLTEEIYMNQPEGSHQEPNKVCRLRKSIYGLKQASRVWNKKLHSCLTKIGLAQSNFDSCVYHMVKNGRMVIETVWVDDLLIFHNDLNISKKSLSHN</sequence>
<protein>
    <submittedName>
        <fullName evidence="3">Putative gag-pol polyprotein</fullName>
    </submittedName>
</protein>
<evidence type="ECO:0000259" key="2">
    <source>
        <dbReference type="Pfam" id="PF07727"/>
    </source>
</evidence>